<proteinExistence type="predicted"/>
<protein>
    <submittedName>
        <fullName evidence="1">Uncharacterized protein</fullName>
    </submittedName>
</protein>
<name>A0A0E9XU32_ANGAN</name>
<reference evidence="1" key="1">
    <citation type="submission" date="2014-11" db="EMBL/GenBank/DDBJ databases">
        <authorList>
            <person name="Amaro Gonzalez C."/>
        </authorList>
    </citation>
    <scope>NUCLEOTIDE SEQUENCE</scope>
</reference>
<reference evidence="1" key="2">
    <citation type="journal article" date="2015" name="Fish Shellfish Immunol.">
        <title>Early steps in the European eel (Anguilla anguilla)-Vibrio vulnificus interaction in the gills: Role of the RtxA13 toxin.</title>
        <authorList>
            <person name="Callol A."/>
            <person name="Pajuelo D."/>
            <person name="Ebbesson L."/>
            <person name="Teles M."/>
            <person name="MacKenzie S."/>
            <person name="Amaro C."/>
        </authorList>
    </citation>
    <scope>NUCLEOTIDE SEQUENCE</scope>
</reference>
<sequence>MNDRTRQAFNPHVTAISQSLVWKKKPEKVLIPGQIGA</sequence>
<dbReference type="AlphaFoldDB" id="A0A0E9XU32"/>
<accession>A0A0E9XU32</accession>
<organism evidence="1">
    <name type="scientific">Anguilla anguilla</name>
    <name type="common">European freshwater eel</name>
    <name type="synonym">Muraena anguilla</name>
    <dbReference type="NCBI Taxonomy" id="7936"/>
    <lineage>
        <taxon>Eukaryota</taxon>
        <taxon>Metazoa</taxon>
        <taxon>Chordata</taxon>
        <taxon>Craniata</taxon>
        <taxon>Vertebrata</taxon>
        <taxon>Euteleostomi</taxon>
        <taxon>Actinopterygii</taxon>
        <taxon>Neopterygii</taxon>
        <taxon>Teleostei</taxon>
        <taxon>Anguilliformes</taxon>
        <taxon>Anguillidae</taxon>
        <taxon>Anguilla</taxon>
    </lineage>
</organism>
<evidence type="ECO:0000313" key="1">
    <source>
        <dbReference type="EMBL" id="JAI05356.1"/>
    </source>
</evidence>
<dbReference type="EMBL" id="GBXM01003222">
    <property type="protein sequence ID" value="JAI05356.1"/>
    <property type="molecule type" value="Transcribed_RNA"/>
</dbReference>